<accession>A0AAE0GZT6</accession>
<protein>
    <submittedName>
        <fullName evidence="1">Uncharacterized protein</fullName>
    </submittedName>
</protein>
<keyword evidence="2" id="KW-1185">Reference proteome</keyword>
<name>A0AAE0GZT6_9CHLO</name>
<organism evidence="1 2">
    <name type="scientific">Cymbomonas tetramitiformis</name>
    <dbReference type="NCBI Taxonomy" id="36881"/>
    <lineage>
        <taxon>Eukaryota</taxon>
        <taxon>Viridiplantae</taxon>
        <taxon>Chlorophyta</taxon>
        <taxon>Pyramimonadophyceae</taxon>
        <taxon>Pyramimonadales</taxon>
        <taxon>Pyramimonadaceae</taxon>
        <taxon>Cymbomonas</taxon>
    </lineage>
</organism>
<comment type="caution">
    <text evidence="1">The sequence shown here is derived from an EMBL/GenBank/DDBJ whole genome shotgun (WGS) entry which is preliminary data.</text>
</comment>
<sequence length="92" mass="9841">MARNLAHHQPLPASFRRLVDDLEANPTAQVTDIARVVVRGRPNPASGDPEGSSFMLVPFGDWTEEDQEENYQSLSTAINAPPGATAATVPTA</sequence>
<evidence type="ECO:0000313" key="2">
    <source>
        <dbReference type="Proteomes" id="UP001190700"/>
    </source>
</evidence>
<dbReference type="AlphaFoldDB" id="A0AAE0GZT6"/>
<dbReference type="Proteomes" id="UP001190700">
    <property type="component" value="Unassembled WGS sequence"/>
</dbReference>
<reference evidence="1 2" key="1">
    <citation type="journal article" date="2015" name="Genome Biol. Evol.">
        <title>Comparative Genomics of a Bacterivorous Green Alga Reveals Evolutionary Causalities and Consequences of Phago-Mixotrophic Mode of Nutrition.</title>
        <authorList>
            <person name="Burns J.A."/>
            <person name="Paasch A."/>
            <person name="Narechania A."/>
            <person name="Kim E."/>
        </authorList>
    </citation>
    <scope>NUCLEOTIDE SEQUENCE [LARGE SCALE GENOMIC DNA]</scope>
    <source>
        <strain evidence="1 2">PLY_AMNH</strain>
    </source>
</reference>
<dbReference type="EMBL" id="LGRX02000949">
    <property type="protein sequence ID" value="KAK3287228.1"/>
    <property type="molecule type" value="Genomic_DNA"/>
</dbReference>
<gene>
    <name evidence="1" type="ORF">CYMTET_5254</name>
</gene>
<proteinExistence type="predicted"/>
<evidence type="ECO:0000313" key="1">
    <source>
        <dbReference type="EMBL" id="KAK3287228.1"/>
    </source>
</evidence>